<feature type="compositionally biased region" description="Basic and acidic residues" evidence="1">
    <location>
        <begin position="1"/>
        <end position="12"/>
    </location>
</feature>
<dbReference type="EMBL" id="JAUEPS010000005">
    <property type="protein sequence ID" value="KAK0465122.1"/>
    <property type="molecule type" value="Genomic_DNA"/>
</dbReference>
<feature type="region of interest" description="Disordered" evidence="1">
    <location>
        <begin position="1"/>
        <end position="50"/>
    </location>
</feature>
<keyword evidence="3" id="KW-1185">Reference proteome</keyword>
<proteinExistence type="predicted"/>
<sequence length="341" mass="37879">MSFSEAHPDSQYHYDASGMYASSSDSDGPRTPSYPSPSGPEGYPYSPVEFYPKTESSAQFWPTSYTQSPDVALPTDIPLHAPVPLSRPSSLLYPDAQTGNYPIQDVPSQPGPSYPPLGSYSSQPLLSPVSPLEPFPESSHPELIPLQPRVLLETPPFEPFINFYNNNPCDQPLLTFPTPSELLNDQPSAVSEPLAHDFGPDKADTARKARRRAMARSIGFPPTDPDSISSHEKKRHYLECLERYVIYLHEQLNLTGTQPVALERVSSYRGLSSRSIRTLLVHMENMTRKLNFQRVTEEHRFLSLRDALIKKEATAAALKQCQPRSAETGATEYSNNGSDNA</sequence>
<feature type="region of interest" description="Disordered" evidence="1">
    <location>
        <begin position="319"/>
        <end position="341"/>
    </location>
</feature>
<protein>
    <submittedName>
        <fullName evidence="2">Uncharacterized protein</fullName>
    </submittedName>
</protein>
<organism evidence="2 3">
    <name type="scientific">Armillaria tabescens</name>
    <name type="common">Ringless honey mushroom</name>
    <name type="synonym">Agaricus tabescens</name>
    <dbReference type="NCBI Taxonomy" id="1929756"/>
    <lineage>
        <taxon>Eukaryota</taxon>
        <taxon>Fungi</taxon>
        <taxon>Dikarya</taxon>
        <taxon>Basidiomycota</taxon>
        <taxon>Agaricomycotina</taxon>
        <taxon>Agaricomycetes</taxon>
        <taxon>Agaricomycetidae</taxon>
        <taxon>Agaricales</taxon>
        <taxon>Marasmiineae</taxon>
        <taxon>Physalacriaceae</taxon>
        <taxon>Desarmillaria</taxon>
    </lineage>
</organism>
<name>A0AA39NGB7_ARMTA</name>
<evidence type="ECO:0000313" key="3">
    <source>
        <dbReference type="Proteomes" id="UP001175211"/>
    </source>
</evidence>
<feature type="compositionally biased region" description="Basic and acidic residues" evidence="1">
    <location>
        <begin position="194"/>
        <end position="207"/>
    </location>
</feature>
<feature type="region of interest" description="Disordered" evidence="1">
    <location>
        <begin position="190"/>
        <end position="232"/>
    </location>
</feature>
<dbReference type="RefSeq" id="XP_060336170.1">
    <property type="nucleotide sequence ID" value="XM_060484075.1"/>
</dbReference>
<feature type="compositionally biased region" description="Polar residues" evidence="1">
    <location>
        <begin position="331"/>
        <end position="341"/>
    </location>
</feature>
<evidence type="ECO:0000256" key="1">
    <source>
        <dbReference type="SAM" id="MobiDB-lite"/>
    </source>
</evidence>
<evidence type="ECO:0000313" key="2">
    <source>
        <dbReference type="EMBL" id="KAK0465122.1"/>
    </source>
</evidence>
<comment type="caution">
    <text evidence="2">The sequence shown here is derived from an EMBL/GenBank/DDBJ whole genome shotgun (WGS) entry which is preliminary data.</text>
</comment>
<gene>
    <name evidence="2" type="ORF">EV420DRAFT_940481</name>
</gene>
<dbReference type="GeneID" id="85367623"/>
<reference evidence="2" key="1">
    <citation type="submission" date="2023-06" db="EMBL/GenBank/DDBJ databases">
        <authorList>
            <consortium name="Lawrence Berkeley National Laboratory"/>
            <person name="Ahrendt S."/>
            <person name="Sahu N."/>
            <person name="Indic B."/>
            <person name="Wong-Bajracharya J."/>
            <person name="Merenyi Z."/>
            <person name="Ke H.-M."/>
            <person name="Monk M."/>
            <person name="Kocsube S."/>
            <person name="Drula E."/>
            <person name="Lipzen A."/>
            <person name="Balint B."/>
            <person name="Henrissat B."/>
            <person name="Andreopoulos B."/>
            <person name="Martin F.M."/>
            <person name="Harder C.B."/>
            <person name="Rigling D."/>
            <person name="Ford K.L."/>
            <person name="Foster G.D."/>
            <person name="Pangilinan J."/>
            <person name="Papanicolaou A."/>
            <person name="Barry K."/>
            <person name="LaButti K."/>
            <person name="Viragh M."/>
            <person name="Koriabine M."/>
            <person name="Yan M."/>
            <person name="Riley R."/>
            <person name="Champramary S."/>
            <person name="Plett K.L."/>
            <person name="Tsai I.J."/>
            <person name="Slot J."/>
            <person name="Sipos G."/>
            <person name="Plett J."/>
            <person name="Nagy L.G."/>
            <person name="Grigoriev I.V."/>
        </authorList>
    </citation>
    <scope>NUCLEOTIDE SEQUENCE</scope>
    <source>
        <strain evidence="2">CCBAS 213</strain>
    </source>
</reference>
<dbReference type="Proteomes" id="UP001175211">
    <property type="component" value="Unassembled WGS sequence"/>
</dbReference>
<feature type="region of interest" description="Disordered" evidence="1">
    <location>
        <begin position="88"/>
        <end position="118"/>
    </location>
</feature>
<dbReference type="AlphaFoldDB" id="A0AA39NGB7"/>
<accession>A0AA39NGB7</accession>